<dbReference type="InterPro" id="IPR014031">
    <property type="entry name" value="Ketoacyl_synth_C"/>
</dbReference>
<dbReference type="Pfam" id="PF02801">
    <property type="entry name" value="Ketoacyl-synt_C"/>
    <property type="match status" value="1"/>
</dbReference>
<dbReference type="InterPro" id="IPR020843">
    <property type="entry name" value="ER"/>
</dbReference>
<dbReference type="SMART" id="SM00823">
    <property type="entry name" value="PKS_PP"/>
    <property type="match status" value="1"/>
</dbReference>
<dbReference type="PROSITE" id="PS00606">
    <property type="entry name" value="KS3_1"/>
    <property type="match status" value="1"/>
</dbReference>
<dbReference type="Gene3D" id="3.40.50.720">
    <property type="entry name" value="NAD(P)-binding Rossmann-like Domain"/>
    <property type="match status" value="2"/>
</dbReference>
<dbReference type="Gene3D" id="3.30.70.3290">
    <property type="match status" value="1"/>
</dbReference>
<dbReference type="PROSITE" id="PS00012">
    <property type="entry name" value="PHOSPHOPANTETHEINE"/>
    <property type="match status" value="1"/>
</dbReference>
<dbReference type="PANTHER" id="PTHR43775">
    <property type="entry name" value="FATTY ACID SYNTHASE"/>
    <property type="match status" value="1"/>
</dbReference>
<dbReference type="Gene3D" id="3.40.50.150">
    <property type="entry name" value="Vaccinia Virus protein VP39"/>
    <property type="match status" value="1"/>
</dbReference>
<dbReference type="InterPro" id="IPR006162">
    <property type="entry name" value="Ppantetheine_attach_site"/>
</dbReference>
<dbReference type="CDD" id="cd02440">
    <property type="entry name" value="AdoMet_MTases"/>
    <property type="match status" value="1"/>
</dbReference>
<dbReference type="InterPro" id="IPR049551">
    <property type="entry name" value="PKS_DH_C"/>
</dbReference>
<evidence type="ECO:0000259" key="12">
    <source>
        <dbReference type="PROSITE" id="PS52019"/>
    </source>
</evidence>
<dbReference type="SUPFAM" id="SSF50129">
    <property type="entry name" value="GroES-like"/>
    <property type="match status" value="1"/>
</dbReference>
<organism evidence="13">
    <name type="scientific">Fusarium avenaceum</name>
    <dbReference type="NCBI Taxonomy" id="40199"/>
    <lineage>
        <taxon>Eukaryota</taxon>
        <taxon>Fungi</taxon>
        <taxon>Dikarya</taxon>
        <taxon>Ascomycota</taxon>
        <taxon>Pezizomycotina</taxon>
        <taxon>Sordariomycetes</taxon>
        <taxon>Hypocreomycetidae</taxon>
        <taxon>Hypocreales</taxon>
        <taxon>Nectriaceae</taxon>
        <taxon>Fusarium</taxon>
        <taxon>Fusarium tricinctum species complex</taxon>
    </lineage>
</organism>
<dbReference type="SMART" id="SM00826">
    <property type="entry name" value="PKS_DH"/>
    <property type="match status" value="1"/>
</dbReference>
<evidence type="ECO:0000256" key="2">
    <source>
        <dbReference type="ARBA" id="ARBA00022450"/>
    </source>
</evidence>
<evidence type="ECO:0000256" key="7">
    <source>
        <dbReference type="ARBA" id="ARBA00023268"/>
    </source>
</evidence>
<proteinExistence type="evidence at transcript level"/>
<dbReference type="CDD" id="cd00833">
    <property type="entry name" value="PKS"/>
    <property type="match status" value="1"/>
</dbReference>
<dbReference type="Pfam" id="PF08240">
    <property type="entry name" value="ADH_N"/>
    <property type="match status" value="1"/>
</dbReference>
<dbReference type="InterPro" id="IPR014043">
    <property type="entry name" value="Acyl_transferase_dom"/>
</dbReference>
<dbReference type="Gene3D" id="3.40.47.10">
    <property type="match status" value="1"/>
</dbReference>
<dbReference type="InterPro" id="IPR013154">
    <property type="entry name" value="ADH-like_N"/>
</dbReference>
<dbReference type="InterPro" id="IPR014030">
    <property type="entry name" value="Ketoacyl_synth_N"/>
</dbReference>
<dbReference type="InterPro" id="IPR036736">
    <property type="entry name" value="ACP-like_sf"/>
</dbReference>
<dbReference type="SUPFAM" id="SSF52151">
    <property type="entry name" value="FabD/lysophospholipase-like"/>
    <property type="match status" value="1"/>
</dbReference>
<dbReference type="SUPFAM" id="SSF47336">
    <property type="entry name" value="ACP-like"/>
    <property type="match status" value="1"/>
</dbReference>
<dbReference type="GO" id="GO:0016491">
    <property type="term" value="F:oxidoreductase activity"/>
    <property type="evidence" value="ECO:0007669"/>
    <property type="project" value="UniProtKB-KW"/>
</dbReference>
<dbReference type="Gene3D" id="3.40.366.10">
    <property type="entry name" value="Malonyl-Coenzyme A Acyl Carrier Protein, domain 2"/>
    <property type="match status" value="1"/>
</dbReference>
<dbReference type="Pfam" id="PF22621">
    <property type="entry name" value="CurL-like_PKS_C"/>
    <property type="match status" value="1"/>
</dbReference>
<evidence type="ECO:0000259" key="11">
    <source>
        <dbReference type="PROSITE" id="PS52004"/>
    </source>
</evidence>
<feature type="domain" description="Carrier" evidence="10">
    <location>
        <begin position="2440"/>
        <end position="2517"/>
    </location>
</feature>
<dbReference type="InterPro" id="IPR057326">
    <property type="entry name" value="KR_dom"/>
</dbReference>
<keyword evidence="3" id="KW-0597">Phosphoprotein</keyword>
<comment type="pathway">
    <text evidence="1">Secondary metabolite biosynthesis.</text>
</comment>
<feature type="region of interest" description="C-terminal hotdog fold" evidence="9">
    <location>
        <begin position="1082"/>
        <end position="1244"/>
    </location>
</feature>
<dbReference type="Pfam" id="PF23297">
    <property type="entry name" value="ACP_SdgA_C"/>
    <property type="match status" value="1"/>
</dbReference>
<dbReference type="Pfam" id="PF21089">
    <property type="entry name" value="PKS_DH_N"/>
    <property type="match status" value="1"/>
</dbReference>
<dbReference type="GO" id="GO:0004315">
    <property type="term" value="F:3-oxoacyl-[acyl-carrier-protein] synthase activity"/>
    <property type="evidence" value="ECO:0007669"/>
    <property type="project" value="InterPro"/>
</dbReference>
<name>A0A0U2TDE7_9HYPO</name>
<sequence length="2519" mass="274949">MTISTSPVPIAVVGIAYRAPGIGRKGLFEYLCEAKSAFSSVPKDRFNHDAFQFNDPTKPGALSSKGAYFLPDDIYAFDAPFFSVTAEEAESMDPQLRVLLECAFEAAENAGIPLDKLAGTNTGVFSSQEEAEYGQQMIEDLPTSTKYCITGNAGCMVSNRLSYFFNLKGPSISLDSACSSSGYAVHMACQSLRASECNAAFVGGSSLMVNHHTMSQLDTLGALSPDGKCFSYDVRANGFGRGEGASCLILKRLDEAIEAGDFIHAVIRNSAVNHSGRTRGITMPSQAAQEELLWRVHQQAGLNPADTDVVEGHGTGTPVGDPIDAAAAANVVGRDRQDKVYIGSVKSNFGHLHSASGLLSVIKATMMVRLATVLPNAEFGVMNPKIDSSRLEVARKSISWVSSDSKPRRVAVTNFGFGGSNAAVLIEEFRTDEIPYTTSDHQPRQLLYTLSAQSGASLSDYQSQLASHLKSLSPDAVTGTYMSNLSYTLGMRRTHFPQRTALIAGSLEELRDQLASPLLSSTGSRVAVDQEPILCFVFTGQGAQHALMATGLSRQYPLLAQTMANAEKYLKEFGGTWSLVEELARSKGSRINEAEISQPACTAVQIALIELLRSWGVSPGVVVGHSSGEIAAAYAAGLLSFKTALAIAFFRGRATVDLLAQQAKTGGGRGGMLAVGTDVSTANELLHHTANLGRVVIAAINSLNSVTLSGDLAALDAIERIANAQGIFNRRLRVDVAYHSHHMELVADSYLAAIEPYFKKDNTITRLNDDGKIGSQFFSSVTGELERAEYVCSAQYWVKNLINPVRFSEAITVATQSNAKVLVEIGPHAALKGPINQILQSLDEEQKTSIKYFPSLVRGIDDAKSMLQLAGRLFTIGMSLNLSSVNGTRPKTNHVLADLPSYEWDKKARFIHRSPVSVGKFHSGHTFTPLLGWKMASQGKEHVFRQVFTLDQLPWIRDHKVVGEILFPFTGFMSLAVDAFRSITSHVTSIVSNEMHIVRGLHIKEEERIDICTKLNPVEIGTGHVSSSTWAFQVMTWNEQTGWITHVHGRIEAGEERDLGASQSPAWQNAKRILQRVNTDDLKEVTALAGYETLDNSGVCYGPSFKNIFEMWRSHGKTVHRTRLRKADGEEPLSISERGSLMTVDPPMLDSVLSAALLAVGDGLSEPRPAFVPTYVRRMQLSNTIPCEPGQVFTTVTHRKSLEEKSGRSDVSIVVWADGPQGPDPLPCIEMDLTYQRITDPGMGSEQDCVKRDLPRGCYEALVPHIDLSDNKAFAESLMDPSWTQQEMLIRDKHNSAARHYLKCAIKAAASIGTPLPKHLRDFLAWAEVKVQGFENEPNASLELLQHVTEEDAFGELICTVGEALPQILSGEVEPLEIMMKDGLLMKHYEDARTMARGNQALAKYIATLGELNPELRVIEVGAGTGAATIKVLQELSSEEPGEENFSAYTYTDISTGFFDEARRRLDRWPQVSYTKLDISKNPSDQGIQVGTFDVVIASNVLHATQDIEETVRNIGSLLKPGSGKLAIVEAMPEGCDAAFLPYTVLPGWWLTEDDWRQPGDGPLMSEETWDQLLVDSGFNGIEGSVMDWPGAEQCVVKAMWSTKLPEVTEDEDELNAVGDVTICCNPASDAKLVESIMENLAHLEPEVIHSISGPQHIQDKFCIFLDCGETGFLSELKNEEEFATLKAMVLDTRGLLWVTTDDENPEFSRIGGLLRTLRLEDSTRKLLRLDKVPRQDSNMAAELISKLTSTLVKNLSSNPTDFLEQDFVWADGLLQVPRLRRLKETSRTFAIEKGLPIRQEQNFWKGSTPNSALFMTMDTPGVMDSVYFDRHDLIPASNPLRDDEIIVQVDACGINFRDVLALLNTIPWSLPGREGVGTVVALGSNVKHIQKGDSVFYLTAQGGLATHVRIPAVQACILPSHLSRAEAASMAVAYVTALVCLEDIAKVCKGESVLIHAASGAVGQACVRIAQSKGATIFATAGSDEKREFVHKILGLPRDHIYSSRKRGFAAGILNVTGGRGVDVVINSLSGEMLQDTWSLVTEFGRFVEIGKKDILANSHLGMRQFERNVSFFAIDLIPYLSYKPDRIQACMRQMVDMLEAKAIQPIQPVHEAPVSDIASGFRALQSGQNIGKIVAIVGENDRVTANMPSPLVRDNGEALLRIDATYVLTGGTGGIGRSLVPWMLENGAANIVLLGRSAATNLDMAEFVRLHHSPSKGIHVRAVTCDVSSRDSLSSALDAVKDLPPVKGVIHGSMYLRDSIFFNATFQDWQAINRPKIDAAWNIHHLLPGLDFFVALASGANIVGNVGQSIYCQTSSFLDAFAQWRSRNGMHTVSISLPVVDDVGYVVREGMREELVNKLGFYVSIEQVHILIKGAIIGTQSGLNRDSRSIAFVLQEPGKGKTQGIEERSRYVSVLRQKKSVNTALDKQGGSTKYQSMSGEDNLLEALAQKVSSITMMNREDVTSTRSLIEYGLDSLVSVELRNWIKRECAADLALTQIVGAANLQTLADLILARRKD</sequence>
<dbReference type="FunFam" id="3.40.50.720:FF:000209">
    <property type="entry name" value="Polyketide synthase Pks12"/>
    <property type="match status" value="1"/>
</dbReference>
<feature type="region of interest" description="N-terminal hotdog fold" evidence="9">
    <location>
        <begin position="928"/>
        <end position="1058"/>
    </location>
</feature>
<feature type="domain" description="Ketosynthase family 3 (KS3)" evidence="11">
    <location>
        <begin position="7"/>
        <end position="428"/>
    </location>
</feature>
<dbReference type="InterPro" id="IPR049552">
    <property type="entry name" value="PKS_DH_N"/>
</dbReference>
<dbReference type="InterPro" id="IPR009081">
    <property type="entry name" value="PP-bd_ACP"/>
</dbReference>
<dbReference type="Pfam" id="PF14765">
    <property type="entry name" value="PS-DH"/>
    <property type="match status" value="1"/>
</dbReference>
<dbReference type="InterPro" id="IPR020806">
    <property type="entry name" value="PKS_PP-bd"/>
</dbReference>
<keyword evidence="5" id="KW-0521">NADP</keyword>
<dbReference type="SUPFAM" id="SSF53901">
    <property type="entry name" value="Thiolase-like"/>
    <property type="match status" value="1"/>
</dbReference>
<keyword evidence="8" id="KW-0012">Acyltransferase</keyword>
<evidence type="ECO:0000256" key="6">
    <source>
        <dbReference type="ARBA" id="ARBA00023002"/>
    </source>
</evidence>
<protein>
    <submittedName>
        <fullName evidence="13">Putative polyketide synthase</fullName>
    </submittedName>
</protein>
<keyword evidence="7" id="KW-0511">Multifunctional enzyme</keyword>
<keyword evidence="2" id="KW-0596">Phosphopantetheine</keyword>
<dbReference type="GO" id="GO:0006633">
    <property type="term" value="P:fatty acid biosynthetic process"/>
    <property type="evidence" value="ECO:0007669"/>
    <property type="project" value="InterPro"/>
</dbReference>
<feature type="active site" description="Proton donor; for dehydratase activity" evidence="9">
    <location>
        <position position="1150"/>
    </location>
</feature>
<dbReference type="GO" id="GO:0044550">
    <property type="term" value="P:secondary metabolite biosynthetic process"/>
    <property type="evidence" value="ECO:0007669"/>
    <property type="project" value="TreeGrafter"/>
</dbReference>
<evidence type="ECO:0000259" key="10">
    <source>
        <dbReference type="PROSITE" id="PS50075"/>
    </source>
</evidence>
<dbReference type="PROSITE" id="PS52004">
    <property type="entry name" value="KS3_2"/>
    <property type="match status" value="1"/>
</dbReference>
<evidence type="ECO:0000313" key="13">
    <source>
        <dbReference type="EMBL" id="ALQ32754.1"/>
    </source>
</evidence>
<dbReference type="InterPro" id="IPR011032">
    <property type="entry name" value="GroES-like_sf"/>
</dbReference>
<dbReference type="SUPFAM" id="SSF55048">
    <property type="entry name" value="Probable ACP-binding domain of malonyl-CoA ACP transacylase"/>
    <property type="match status" value="1"/>
</dbReference>
<dbReference type="Gene3D" id="3.10.129.110">
    <property type="entry name" value="Polyketide synthase dehydratase"/>
    <property type="match status" value="1"/>
</dbReference>
<evidence type="ECO:0000256" key="5">
    <source>
        <dbReference type="ARBA" id="ARBA00022857"/>
    </source>
</evidence>
<dbReference type="InterPro" id="IPR013968">
    <property type="entry name" value="PKS_KR"/>
</dbReference>
<dbReference type="Pfam" id="PF08659">
    <property type="entry name" value="KR"/>
    <property type="match status" value="1"/>
</dbReference>
<evidence type="ECO:0000256" key="3">
    <source>
        <dbReference type="ARBA" id="ARBA00022553"/>
    </source>
</evidence>
<dbReference type="GO" id="GO:0004312">
    <property type="term" value="F:fatty acid synthase activity"/>
    <property type="evidence" value="ECO:0007669"/>
    <property type="project" value="TreeGrafter"/>
</dbReference>
<dbReference type="InterPro" id="IPR001227">
    <property type="entry name" value="Ac_transferase_dom_sf"/>
</dbReference>
<evidence type="ECO:0000256" key="9">
    <source>
        <dbReference type="PROSITE-ProRule" id="PRU01363"/>
    </source>
</evidence>
<dbReference type="InterPro" id="IPR018201">
    <property type="entry name" value="Ketoacyl_synth_AS"/>
</dbReference>
<dbReference type="InterPro" id="IPR016036">
    <property type="entry name" value="Malonyl_transacylase_ACP-bd"/>
</dbReference>
<evidence type="ECO:0000256" key="4">
    <source>
        <dbReference type="ARBA" id="ARBA00022679"/>
    </source>
</evidence>
<dbReference type="Gene3D" id="1.10.1200.10">
    <property type="entry name" value="ACP-like"/>
    <property type="match status" value="1"/>
</dbReference>
<dbReference type="PROSITE" id="PS50075">
    <property type="entry name" value="CARRIER"/>
    <property type="match status" value="1"/>
</dbReference>
<dbReference type="GO" id="GO:0031177">
    <property type="term" value="F:phosphopantetheine binding"/>
    <property type="evidence" value="ECO:0007669"/>
    <property type="project" value="InterPro"/>
</dbReference>
<dbReference type="SUPFAM" id="SSF51735">
    <property type="entry name" value="NAD(P)-binding Rossmann-fold domains"/>
    <property type="match status" value="2"/>
</dbReference>
<dbReference type="Gene3D" id="3.90.180.10">
    <property type="entry name" value="Medium-chain alcohol dehydrogenases, catalytic domain"/>
    <property type="match status" value="1"/>
</dbReference>
<dbReference type="CDD" id="cd05274">
    <property type="entry name" value="KR_FAS_SDR_x"/>
    <property type="match status" value="1"/>
</dbReference>
<dbReference type="InterPro" id="IPR020807">
    <property type="entry name" value="PKS_DH"/>
</dbReference>
<dbReference type="SUPFAM" id="SSF53335">
    <property type="entry name" value="S-adenosyl-L-methionine-dependent methyltransferases"/>
    <property type="match status" value="1"/>
</dbReference>
<evidence type="ECO:0000256" key="1">
    <source>
        <dbReference type="ARBA" id="ARBA00005179"/>
    </source>
</evidence>
<dbReference type="SMART" id="SM00829">
    <property type="entry name" value="PKS_ER"/>
    <property type="match status" value="1"/>
</dbReference>
<dbReference type="InterPro" id="IPR020841">
    <property type="entry name" value="PKS_Beta-ketoAc_synthase_dom"/>
</dbReference>
<dbReference type="InterPro" id="IPR029063">
    <property type="entry name" value="SAM-dependent_MTases_sf"/>
</dbReference>
<dbReference type="Pfam" id="PF13602">
    <property type="entry name" value="ADH_zinc_N_2"/>
    <property type="match status" value="1"/>
</dbReference>
<dbReference type="SMART" id="SM00822">
    <property type="entry name" value="PKS_KR"/>
    <property type="match status" value="1"/>
</dbReference>
<dbReference type="InterPro" id="IPR016039">
    <property type="entry name" value="Thiolase-like"/>
</dbReference>
<dbReference type="CDD" id="cd05195">
    <property type="entry name" value="enoyl_red"/>
    <property type="match status" value="1"/>
</dbReference>
<dbReference type="Pfam" id="PF00698">
    <property type="entry name" value="Acyl_transf_1"/>
    <property type="match status" value="1"/>
</dbReference>
<keyword evidence="4" id="KW-0808">Transferase</keyword>
<dbReference type="SMART" id="SM00827">
    <property type="entry name" value="PKS_AT"/>
    <property type="match status" value="1"/>
</dbReference>
<dbReference type="EMBL" id="KU179889">
    <property type="protein sequence ID" value="ALQ32754.1"/>
    <property type="molecule type" value="mRNA"/>
</dbReference>
<dbReference type="InterPro" id="IPR013217">
    <property type="entry name" value="Methyltransf_12"/>
</dbReference>
<gene>
    <name evidence="13" type="ORF">Faven7c</name>
</gene>
<dbReference type="SMART" id="SM00825">
    <property type="entry name" value="PKS_KS"/>
    <property type="match status" value="1"/>
</dbReference>
<dbReference type="GO" id="GO:1901336">
    <property type="term" value="P:lactone biosynthetic process"/>
    <property type="evidence" value="ECO:0007669"/>
    <property type="project" value="UniProtKB-ARBA"/>
</dbReference>
<keyword evidence="6" id="KW-0560">Oxidoreductase</keyword>
<dbReference type="InterPro" id="IPR050091">
    <property type="entry name" value="PKS_NRPS_Biosynth_Enz"/>
</dbReference>
<feature type="active site" description="Proton acceptor; for dehydratase activity" evidence="9">
    <location>
        <position position="959"/>
    </location>
</feature>
<accession>A0A0U2TDE7</accession>
<dbReference type="InterPro" id="IPR036291">
    <property type="entry name" value="NAD(P)-bd_dom_sf"/>
</dbReference>
<dbReference type="PROSITE" id="PS52019">
    <property type="entry name" value="PKS_MFAS_DH"/>
    <property type="match status" value="1"/>
</dbReference>
<dbReference type="Pfam" id="PF08242">
    <property type="entry name" value="Methyltransf_12"/>
    <property type="match status" value="1"/>
</dbReference>
<dbReference type="Pfam" id="PF00109">
    <property type="entry name" value="ketoacyl-synt"/>
    <property type="match status" value="1"/>
</dbReference>
<feature type="domain" description="PKS/mFAS DH" evidence="12">
    <location>
        <begin position="928"/>
        <end position="1244"/>
    </location>
</feature>
<evidence type="ECO:0000256" key="8">
    <source>
        <dbReference type="ARBA" id="ARBA00023315"/>
    </source>
</evidence>
<dbReference type="InterPro" id="IPR049900">
    <property type="entry name" value="PKS_mFAS_DH"/>
</dbReference>
<dbReference type="PANTHER" id="PTHR43775:SF29">
    <property type="entry name" value="ASPERFURANONE POLYKETIDE SYNTHASE AFOG-RELATED"/>
    <property type="match status" value="1"/>
</dbReference>
<reference evidence="13" key="1">
    <citation type="submission" date="2015-11" db="EMBL/GenBank/DDBJ databases">
        <title>Insights into natural products biosynthesis from analysis of 490 polyketide synthases from Fusarium.</title>
        <authorList>
            <person name="Brown D.W."/>
            <person name="Proctor R.H."/>
        </authorList>
    </citation>
    <scope>NUCLEOTIDE SEQUENCE</scope>
    <source>
        <strain evidence="13">LH27</strain>
    </source>
</reference>
<dbReference type="InterPro" id="IPR016035">
    <property type="entry name" value="Acyl_Trfase/lysoPLipase"/>
</dbReference>
<dbReference type="InterPro" id="IPR042104">
    <property type="entry name" value="PKS_dehydratase_sf"/>
</dbReference>